<name>A0A843UBK0_COLES</name>
<dbReference type="EMBL" id="NMUH01000411">
    <property type="protein sequence ID" value="MQL78643.1"/>
    <property type="molecule type" value="Genomic_DNA"/>
</dbReference>
<dbReference type="Proteomes" id="UP000652761">
    <property type="component" value="Unassembled WGS sequence"/>
</dbReference>
<keyword evidence="2" id="KW-1185">Reference proteome</keyword>
<accession>A0A843UBK0</accession>
<sequence length="99" mass="11461">MGLCGRALGGWRARDQAYQAHLLPLFVCFSLCKPSSWSRPKFTQCRKYDDHNQEIVMQCQTSRYPYHSRTARNEFGCSSQDWTSPICIGISVRWGPRTQ</sequence>
<comment type="caution">
    <text evidence="1">The sequence shown here is derived from an EMBL/GenBank/DDBJ whole genome shotgun (WGS) entry which is preliminary data.</text>
</comment>
<reference evidence="1" key="1">
    <citation type="submission" date="2017-07" db="EMBL/GenBank/DDBJ databases">
        <title>Taro Niue Genome Assembly and Annotation.</title>
        <authorList>
            <person name="Atibalentja N."/>
            <person name="Keating K."/>
            <person name="Fields C.J."/>
        </authorList>
    </citation>
    <scope>NUCLEOTIDE SEQUENCE</scope>
    <source>
        <strain evidence="1">Niue_2</strain>
        <tissue evidence="1">Leaf</tissue>
    </source>
</reference>
<gene>
    <name evidence="1" type="ORF">Taro_011079</name>
</gene>
<dbReference type="AlphaFoldDB" id="A0A843UBK0"/>
<evidence type="ECO:0000313" key="1">
    <source>
        <dbReference type="EMBL" id="MQL78643.1"/>
    </source>
</evidence>
<protein>
    <submittedName>
        <fullName evidence="1">Uncharacterized protein</fullName>
    </submittedName>
</protein>
<organism evidence="1 2">
    <name type="scientific">Colocasia esculenta</name>
    <name type="common">Wild taro</name>
    <name type="synonym">Arum esculentum</name>
    <dbReference type="NCBI Taxonomy" id="4460"/>
    <lineage>
        <taxon>Eukaryota</taxon>
        <taxon>Viridiplantae</taxon>
        <taxon>Streptophyta</taxon>
        <taxon>Embryophyta</taxon>
        <taxon>Tracheophyta</taxon>
        <taxon>Spermatophyta</taxon>
        <taxon>Magnoliopsida</taxon>
        <taxon>Liliopsida</taxon>
        <taxon>Araceae</taxon>
        <taxon>Aroideae</taxon>
        <taxon>Colocasieae</taxon>
        <taxon>Colocasia</taxon>
    </lineage>
</organism>
<evidence type="ECO:0000313" key="2">
    <source>
        <dbReference type="Proteomes" id="UP000652761"/>
    </source>
</evidence>
<proteinExistence type="predicted"/>